<dbReference type="AlphaFoldDB" id="B1WR88"/>
<comment type="similarity">
    <text evidence="6">Belongs to the peptidase M48 family.</text>
</comment>
<dbReference type="KEGG" id="cyt:cce_0795"/>
<dbReference type="EMBL" id="CP000806">
    <property type="protein sequence ID" value="ACB50146.1"/>
    <property type="molecule type" value="Genomic_DNA"/>
</dbReference>
<keyword evidence="5 6" id="KW-0482">Metalloprotease</keyword>
<dbReference type="PANTHER" id="PTHR22726:SF1">
    <property type="entry name" value="METALLOENDOPEPTIDASE OMA1, MITOCHONDRIAL"/>
    <property type="match status" value="1"/>
</dbReference>
<proteinExistence type="inferred from homology"/>
<dbReference type="eggNOG" id="COG4783">
    <property type="taxonomic scope" value="Bacteria"/>
</dbReference>
<dbReference type="GO" id="GO:0051603">
    <property type="term" value="P:proteolysis involved in protein catabolic process"/>
    <property type="evidence" value="ECO:0007669"/>
    <property type="project" value="TreeGrafter"/>
</dbReference>
<organism evidence="8 9">
    <name type="scientific">Crocosphaera subtropica (strain ATCC 51142 / BH68)</name>
    <name type="common">Cyanothece sp. (strain ATCC 51142)</name>
    <dbReference type="NCBI Taxonomy" id="43989"/>
    <lineage>
        <taxon>Bacteria</taxon>
        <taxon>Bacillati</taxon>
        <taxon>Cyanobacteriota</taxon>
        <taxon>Cyanophyceae</taxon>
        <taxon>Oscillatoriophycideae</taxon>
        <taxon>Chroococcales</taxon>
        <taxon>Aphanothecaceae</taxon>
        <taxon>Crocosphaera</taxon>
        <taxon>Crocosphaera subtropica</taxon>
    </lineage>
</organism>
<gene>
    <name evidence="8" type="ordered locus">cce_0795</name>
</gene>
<evidence type="ECO:0000313" key="9">
    <source>
        <dbReference type="Proteomes" id="UP000001203"/>
    </source>
</evidence>
<dbReference type="PANTHER" id="PTHR22726">
    <property type="entry name" value="METALLOENDOPEPTIDASE OMA1"/>
    <property type="match status" value="1"/>
</dbReference>
<dbReference type="CDD" id="cd07333">
    <property type="entry name" value="M48C_bepA_like"/>
    <property type="match status" value="1"/>
</dbReference>
<evidence type="ECO:0000256" key="4">
    <source>
        <dbReference type="ARBA" id="ARBA00022833"/>
    </source>
</evidence>
<evidence type="ECO:0000256" key="2">
    <source>
        <dbReference type="ARBA" id="ARBA00022723"/>
    </source>
</evidence>
<keyword evidence="1 6" id="KW-0645">Protease</keyword>
<keyword evidence="4 6" id="KW-0862">Zinc</keyword>
<dbReference type="Pfam" id="PF01435">
    <property type="entry name" value="Peptidase_M48"/>
    <property type="match status" value="1"/>
</dbReference>
<dbReference type="GO" id="GO:0004222">
    <property type="term" value="F:metalloendopeptidase activity"/>
    <property type="evidence" value="ECO:0007669"/>
    <property type="project" value="InterPro"/>
</dbReference>
<keyword evidence="2" id="KW-0479">Metal-binding</keyword>
<dbReference type="GO" id="GO:0016020">
    <property type="term" value="C:membrane"/>
    <property type="evidence" value="ECO:0007669"/>
    <property type="project" value="TreeGrafter"/>
</dbReference>
<dbReference type="InterPro" id="IPR051156">
    <property type="entry name" value="Mito/Outer_Membr_Metalloprot"/>
</dbReference>
<dbReference type="InterPro" id="IPR001915">
    <property type="entry name" value="Peptidase_M48"/>
</dbReference>
<keyword evidence="9" id="KW-1185">Reference proteome</keyword>
<evidence type="ECO:0000259" key="7">
    <source>
        <dbReference type="Pfam" id="PF01435"/>
    </source>
</evidence>
<feature type="domain" description="Peptidase M48" evidence="7">
    <location>
        <begin position="92"/>
        <end position="260"/>
    </location>
</feature>
<evidence type="ECO:0000256" key="6">
    <source>
        <dbReference type="RuleBase" id="RU003983"/>
    </source>
</evidence>
<evidence type="ECO:0000256" key="1">
    <source>
        <dbReference type="ARBA" id="ARBA00022670"/>
    </source>
</evidence>
<dbReference type="GO" id="GO:0046872">
    <property type="term" value="F:metal ion binding"/>
    <property type="evidence" value="ECO:0007669"/>
    <property type="project" value="UniProtKB-KW"/>
</dbReference>
<dbReference type="Gene3D" id="3.30.2010.10">
    <property type="entry name" value="Metalloproteases ('zincins'), catalytic domain"/>
    <property type="match status" value="1"/>
</dbReference>
<comment type="cofactor">
    <cofactor evidence="6">
        <name>Zn(2+)</name>
        <dbReference type="ChEBI" id="CHEBI:29105"/>
    </cofactor>
    <text evidence="6">Binds 1 zinc ion per subunit.</text>
</comment>
<name>B1WR88_CROS5</name>
<dbReference type="Proteomes" id="UP000001203">
    <property type="component" value="Chromosome circular"/>
</dbReference>
<evidence type="ECO:0000313" key="8">
    <source>
        <dbReference type="EMBL" id="ACB50146.1"/>
    </source>
</evidence>
<reference evidence="8 9" key="1">
    <citation type="journal article" date="2008" name="Proc. Natl. Acad. Sci. U.S.A.">
        <title>The genome of Cyanothece 51142, a unicellular diazotrophic cyanobacterium important in the marine nitrogen cycle.</title>
        <authorList>
            <person name="Welsh E.A."/>
            <person name="Liberton M."/>
            <person name="Stoeckel J."/>
            <person name="Loh T."/>
            <person name="Elvitigala T."/>
            <person name="Wang C."/>
            <person name="Wollam A."/>
            <person name="Fulton R.S."/>
            <person name="Clifton S.W."/>
            <person name="Jacobs J.M."/>
            <person name="Aurora R."/>
            <person name="Ghosh B.K."/>
            <person name="Sherman L.A."/>
            <person name="Smith R.D."/>
            <person name="Wilson R.K."/>
            <person name="Pakrasi H.B."/>
        </authorList>
    </citation>
    <scope>NUCLEOTIDE SEQUENCE [LARGE SCALE GENOMIC DNA]</scope>
    <source>
        <strain evidence="9">ATCC 51142 / BH68</strain>
    </source>
</reference>
<evidence type="ECO:0000256" key="3">
    <source>
        <dbReference type="ARBA" id="ARBA00022801"/>
    </source>
</evidence>
<keyword evidence="3 6" id="KW-0378">Hydrolase</keyword>
<dbReference type="STRING" id="43989.cce_0795"/>
<evidence type="ECO:0000256" key="5">
    <source>
        <dbReference type="ARBA" id="ARBA00023049"/>
    </source>
</evidence>
<accession>B1WR88</accession>
<dbReference type="HOGENOM" id="CLU_029002_5_2_3"/>
<protein>
    <recommendedName>
        <fullName evidence="7">Peptidase M48 domain-containing protein</fullName>
    </recommendedName>
</protein>
<sequence length="286" mass="31622">MLNLLVMMKFKRPFRRSLIYGLLVTLMSGSIIVSSPQPSYGQSWLNWIFQGVQVIQLSTLSDSQEVKYGQQINRELISSGQFRLSRNRALIERVDRIGQRLARNSSRPNLPFTFQVIQDDSINAFATMGGFVYVNTGLIAAAENEAELASVVGHEIAHITERHSIKQMRNVAISQGLMSAAGLNENDIVNLGVQLAVNLPNSREAELEADQVGLQNLRQAGYAPIGMITFMKKLTQKGGSPPAFLSTHPGSSQRVEALTQAVNPEMAYQGDGLDNQAYQREFRALL</sequence>